<dbReference type="InterPro" id="IPR024052">
    <property type="entry name" value="Phosphopentomutase_DeoB_cap_sf"/>
</dbReference>
<evidence type="ECO:0000256" key="2">
    <source>
        <dbReference type="ARBA" id="ARBA00022723"/>
    </source>
</evidence>
<dbReference type="GO" id="GO:0008973">
    <property type="term" value="F:phosphopentomutase activity"/>
    <property type="evidence" value="ECO:0007669"/>
    <property type="project" value="UniProtKB-EC"/>
</dbReference>
<feature type="binding site" evidence="4">
    <location>
        <position position="10"/>
    </location>
    <ligand>
        <name>Mn(2+)</name>
        <dbReference type="ChEBI" id="CHEBI:29035"/>
        <label>1</label>
    </ligand>
</feature>
<organism evidence="7 8">
    <name type="scientific">Labrys monachus</name>
    <dbReference type="NCBI Taxonomy" id="217067"/>
    <lineage>
        <taxon>Bacteria</taxon>
        <taxon>Pseudomonadati</taxon>
        <taxon>Pseudomonadota</taxon>
        <taxon>Alphaproteobacteria</taxon>
        <taxon>Hyphomicrobiales</taxon>
        <taxon>Xanthobacteraceae</taxon>
        <taxon>Labrys</taxon>
    </lineage>
</organism>
<dbReference type="Pfam" id="PF01676">
    <property type="entry name" value="Metalloenzyme"/>
    <property type="match status" value="1"/>
</dbReference>
<dbReference type="Proteomes" id="UP001237448">
    <property type="component" value="Unassembled WGS sequence"/>
</dbReference>
<dbReference type="Gene3D" id="3.30.70.1250">
    <property type="entry name" value="Phosphopentomutase"/>
    <property type="match status" value="1"/>
</dbReference>
<comment type="similarity">
    <text evidence="1 4">Belongs to the phosphopentomutase family.</text>
</comment>
<keyword evidence="3 4" id="KW-0464">Manganese</keyword>
<dbReference type="InterPro" id="IPR010045">
    <property type="entry name" value="DeoB"/>
</dbReference>
<comment type="catalytic activity">
    <reaction evidence="4">
        <text>2-deoxy-alpha-D-ribose 1-phosphate = 2-deoxy-D-ribose 5-phosphate</text>
        <dbReference type="Rhea" id="RHEA:27658"/>
        <dbReference type="ChEBI" id="CHEBI:57259"/>
        <dbReference type="ChEBI" id="CHEBI:62877"/>
        <dbReference type="EC" id="5.4.2.7"/>
    </reaction>
</comment>
<comment type="subcellular location">
    <subcellularLocation>
        <location evidence="4">Cytoplasm</location>
    </subcellularLocation>
</comment>
<evidence type="ECO:0000259" key="6">
    <source>
        <dbReference type="Pfam" id="PF01676"/>
    </source>
</evidence>
<feature type="binding site" evidence="4">
    <location>
        <position position="358"/>
    </location>
    <ligand>
        <name>Mn(2+)</name>
        <dbReference type="ChEBI" id="CHEBI:29035"/>
        <label>2</label>
    </ligand>
</feature>
<sequence length="405" mass="42346">MARAFVLVMDSFGIGSADDAAAYGDAGADTLGHIAEACAAGRADRAGLRSGPLRLPVLAGLGLGAAAQAATGRRPAGLEAPGDDEALWGYAEERSKGKDTPSGHWEIAGFPVPFDWGYFPKVPPVFPPGLIAAIVAEAGLPGVLGLCHASGTEIIAELGEESVRSGRPIVYTSVDSVLQIAAHEQAFGLDRLLGLCGIARRHVDALDIGRVIARPFVGDAATGFMRTANRRDYAVPPPADTLLDILARAGRTTVTIGKIGDIFAHRATGETLKGAGNDALLDSTLEAMDRLPPGGFLFANYVDFDMLYGHRRDVAGYAAALERFDARLPALLGRLGDGDLLVVTADHGCDPTWPGTDHTREFVPVLARLAGRRGTIGRRDSFADIAASVAAHLDLGWDGAGHSFL</sequence>
<keyword evidence="8" id="KW-1185">Reference proteome</keyword>
<comment type="pathway">
    <text evidence="4">Carbohydrate degradation; 2-deoxy-D-ribose 1-phosphate degradation; D-glyceraldehyde 3-phosphate and acetaldehyde from 2-deoxy-alpha-D-ribose 1-phosphate: step 1/2.</text>
</comment>
<dbReference type="PANTHER" id="PTHR21110:SF0">
    <property type="entry name" value="PHOSPHOPENTOMUTASE"/>
    <property type="match status" value="1"/>
</dbReference>
<dbReference type="EMBL" id="JAUSVK010000001">
    <property type="protein sequence ID" value="MDQ0392532.1"/>
    <property type="molecule type" value="Genomic_DNA"/>
</dbReference>
<dbReference type="CDD" id="cd16009">
    <property type="entry name" value="PPM"/>
    <property type="match status" value="1"/>
</dbReference>
<comment type="catalytic activity">
    <reaction evidence="4">
        <text>alpha-D-ribose 1-phosphate = D-ribose 5-phosphate</text>
        <dbReference type="Rhea" id="RHEA:18793"/>
        <dbReference type="ChEBI" id="CHEBI:57720"/>
        <dbReference type="ChEBI" id="CHEBI:78346"/>
        <dbReference type="EC" id="5.4.2.7"/>
    </reaction>
</comment>
<feature type="domain" description="Metalloenzyme" evidence="6">
    <location>
        <begin position="3"/>
        <end position="394"/>
    </location>
</feature>
<dbReference type="Gene3D" id="3.40.720.10">
    <property type="entry name" value="Alkaline Phosphatase, subunit A"/>
    <property type="match status" value="1"/>
</dbReference>
<evidence type="ECO:0000256" key="3">
    <source>
        <dbReference type="ARBA" id="ARBA00023211"/>
    </source>
</evidence>
<evidence type="ECO:0000313" key="7">
    <source>
        <dbReference type="EMBL" id="MDQ0392532.1"/>
    </source>
</evidence>
<dbReference type="PIRSF" id="PIRSF001491">
    <property type="entry name" value="Ppentomutase"/>
    <property type="match status" value="1"/>
</dbReference>
<comment type="caution">
    <text evidence="7">The sequence shown here is derived from an EMBL/GenBank/DDBJ whole genome shotgun (WGS) entry which is preliminary data.</text>
</comment>
<name>A0ABU0FD49_9HYPH</name>
<dbReference type="InterPro" id="IPR006124">
    <property type="entry name" value="Metalloenzyme"/>
</dbReference>
<evidence type="ECO:0000256" key="5">
    <source>
        <dbReference type="NCBIfam" id="TIGR01696"/>
    </source>
</evidence>
<dbReference type="HAMAP" id="MF_00740">
    <property type="entry name" value="Phosphopentomut"/>
    <property type="match status" value="1"/>
</dbReference>
<keyword evidence="2 4" id="KW-0479">Metal-binding</keyword>
<comment type="function">
    <text evidence="4">Isomerase that catalyzes the conversion of deoxy-ribose 1-phosphate (dRib-1-P) and ribose 1-phosphate (Rib-1-P) to deoxy-ribose 5-phosphate (dRib-5-P) and ribose 5-phosphate (Rib-5-P), respectively.</text>
</comment>
<evidence type="ECO:0000256" key="4">
    <source>
        <dbReference type="HAMAP-Rule" id="MF_00740"/>
    </source>
</evidence>
<feature type="binding site" evidence="4">
    <location>
        <position position="310"/>
    </location>
    <ligand>
        <name>Mn(2+)</name>
        <dbReference type="ChEBI" id="CHEBI:29035"/>
        <label>2</label>
    </ligand>
</feature>
<dbReference type="NCBIfam" id="NF003766">
    <property type="entry name" value="PRK05362.1"/>
    <property type="match status" value="1"/>
</dbReference>
<feature type="binding site" evidence="4">
    <location>
        <position position="346"/>
    </location>
    <ligand>
        <name>Mn(2+)</name>
        <dbReference type="ChEBI" id="CHEBI:29035"/>
        <label>1</label>
    </ligand>
</feature>
<protein>
    <recommendedName>
        <fullName evidence="4 5">Phosphopentomutase</fullName>
        <ecNumber evidence="4 5">5.4.2.7</ecNumber>
    </recommendedName>
    <alternativeName>
        <fullName evidence="4">Phosphodeoxyribomutase</fullName>
    </alternativeName>
</protein>
<dbReference type="InterPro" id="IPR017850">
    <property type="entry name" value="Alkaline_phosphatase_core_sf"/>
</dbReference>
<feature type="binding site" evidence="4">
    <location>
        <position position="347"/>
    </location>
    <ligand>
        <name>Mn(2+)</name>
        <dbReference type="ChEBI" id="CHEBI:29035"/>
        <label>1</label>
    </ligand>
</feature>
<accession>A0ABU0FD49</accession>
<dbReference type="EC" id="5.4.2.7" evidence="4 5"/>
<evidence type="ECO:0000313" key="8">
    <source>
        <dbReference type="Proteomes" id="UP001237448"/>
    </source>
</evidence>
<dbReference type="PANTHER" id="PTHR21110">
    <property type="entry name" value="PHOSPHOPENTOMUTASE"/>
    <property type="match status" value="1"/>
</dbReference>
<reference evidence="7 8" key="1">
    <citation type="submission" date="2023-07" db="EMBL/GenBank/DDBJ databases">
        <title>Genomic Encyclopedia of Type Strains, Phase IV (KMG-IV): sequencing the most valuable type-strain genomes for metagenomic binning, comparative biology and taxonomic classification.</title>
        <authorList>
            <person name="Goeker M."/>
        </authorList>
    </citation>
    <scope>NUCLEOTIDE SEQUENCE [LARGE SCALE GENOMIC DNA]</scope>
    <source>
        <strain evidence="7 8">DSM 5896</strain>
    </source>
</reference>
<proteinExistence type="inferred from homology"/>
<keyword evidence="4 7" id="KW-0413">Isomerase</keyword>
<dbReference type="SUPFAM" id="SSF143856">
    <property type="entry name" value="DeoB insert domain-like"/>
    <property type="match status" value="1"/>
</dbReference>
<evidence type="ECO:0000256" key="1">
    <source>
        <dbReference type="ARBA" id="ARBA00010373"/>
    </source>
</evidence>
<gene>
    <name evidence="4" type="primary">deoB</name>
    <name evidence="7" type="ORF">J3R73_002324</name>
</gene>
<dbReference type="SUPFAM" id="SSF53649">
    <property type="entry name" value="Alkaline phosphatase-like"/>
    <property type="match status" value="1"/>
</dbReference>
<keyword evidence="4" id="KW-0963">Cytoplasm</keyword>
<comment type="cofactor">
    <cofactor evidence="4">
        <name>Mn(2+)</name>
        <dbReference type="ChEBI" id="CHEBI:29035"/>
    </cofactor>
    <text evidence="4">Binds 2 manganese ions.</text>
</comment>
<feature type="binding site" evidence="4">
    <location>
        <position position="305"/>
    </location>
    <ligand>
        <name>Mn(2+)</name>
        <dbReference type="ChEBI" id="CHEBI:29035"/>
        <label>2</label>
    </ligand>
</feature>
<dbReference type="RefSeq" id="WP_307426570.1">
    <property type="nucleotide sequence ID" value="NZ_JAUSVK010000001.1"/>
</dbReference>
<dbReference type="NCBIfam" id="TIGR01696">
    <property type="entry name" value="deoB"/>
    <property type="match status" value="1"/>
</dbReference>